<dbReference type="EMBL" id="ASGP02000004">
    <property type="protein sequence ID" value="KAH9511988.1"/>
    <property type="molecule type" value="Genomic_DNA"/>
</dbReference>
<dbReference type="AlphaFoldDB" id="A0A922L6V7"/>
<proteinExistence type="predicted"/>
<evidence type="ECO:0000313" key="1">
    <source>
        <dbReference type="EMBL" id="KAH9511988.1"/>
    </source>
</evidence>
<sequence length="61" mass="7194">MEKMANIQPNTTIQNSKFKIEKMANFKTNTTRSESRKWPISKLTRPVQNSKFKIEKRPNPT</sequence>
<protein>
    <submittedName>
        <fullName evidence="1">Uncharacterized protein</fullName>
    </submittedName>
</protein>
<name>A0A922L6V7_DERFA</name>
<evidence type="ECO:0000313" key="2">
    <source>
        <dbReference type="Proteomes" id="UP000790347"/>
    </source>
</evidence>
<dbReference type="Proteomes" id="UP000790347">
    <property type="component" value="Unassembled WGS sequence"/>
</dbReference>
<organism evidence="1 2">
    <name type="scientific">Dermatophagoides farinae</name>
    <name type="common">American house dust mite</name>
    <dbReference type="NCBI Taxonomy" id="6954"/>
    <lineage>
        <taxon>Eukaryota</taxon>
        <taxon>Metazoa</taxon>
        <taxon>Ecdysozoa</taxon>
        <taxon>Arthropoda</taxon>
        <taxon>Chelicerata</taxon>
        <taxon>Arachnida</taxon>
        <taxon>Acari</taxon>
        <taxon>Acariformes</taxon>
        <taxon>Sarcoptiformes</taxon>
        <taxon>Astigmata</taxon>
        <taxon>Psoroptidia</taxon>
        <taxon>Analgoidea</taxon>
        <taxon>Pyroglyphidae</taxon>
        <taxon>Dermatophagoidinae</taxon>
        <taxon>Dermatophagoides</taxon>
    </lineage>
</organism>
<reference evidence="1" key="1">
    <citation type="submission" date="2013-05" db="EMBL/GenBank/DDBJ databases">
        <authorList>
            <person name="Yim A.K.Y."/>
            <person name="Chan T.F."/>
            <person name="Ji K.M."/>
            <person name="Liu X.Y."/>
            <person name="Zhou J.W."/>
            <person name="Li R.Q."/>
            <person name="Yang K.Y."/>
            <person name="Li J."/>
            <person name="Li M."/>
            <person name="Law P.T.W."/>
            <person name="Wu Y.L."/>
            <person name="Cai Z.L."/>
            <person name="Qin H."/>
            <person name="Bao Y."/>
            <person name="Leung R.K.K."/>
            <person name="Ng P.K.S."/>
            <person name="Zou J."/>
            <person name="Zhong X.J."/>
            <person name="Ran P.X."/>
            <person name="Zhong N.S."/>
            <person name="Liu Z.G."/>
            <person name="Tsui S.K.W."/>
        </authorList>
    </citation>
    <scope>NUCLEOTIDE SEQUENCE</scope>
    <source>
        <strain evidence="1">Derf</strain>
        <tissue evidence="1">Whole organism</tissue>
    </source>
</reference>
<comment type="caution">
    <text evidence="1">The sequence shown here is derived from an EMBL/GenBank/DDBJ whole genome shotgun (WGS) entry which is preliminary data.</text>
</comment>
<accession>A0A922L6V7</accession>
<keyword evidence="2" id="KW-1185">Reference proteome</keyword>
<reference evidence="1" key="2">
    <citation type="journal article" date="2022" name="Res Sq">
        <title>Comparative Genomics Reveals Insights into the Divergent Evolution of Astigmatic Mites and Household Pest Adaptations.</title>
        <authorList>
            <person name="Xiong Q."/>
            <person name="Wan A.T.-Y."/>
            <person name="Liu X.-Y."/>
            <person name="Fung C.S.-H."/>
            <person name="Xiao X."/>
            <person name="Malainual N."/>
            <person name="Hou J."/>
            <person name="Wang L."/>
            <person name="Wang M."/>
            <person name="Yang K."/>
            <person name="Cui Y."/>
            <person name="Leung E."/>
            <person name="Nong W."/>
            <person name="Shin S.-K."/>
            <person name="Au S."/>
            <person name="Jeong K.Y."/>
            <person name="Chew F.T."/>
            <person name="Hui J."/>
            <person name="Leung T.F."/>
            <person name="Tungtrongchitr A."/>
            <person name="Zhong N."/>
            <person name="Liu Z."/>
            <person name="Tsui S."/>
        </authorList>
    </citation>
    <scope>NUCLEOTIDE SEQUENCE</scope>
    <source>
        <strain evidence="1">Derf</strain>
        <tissue evidence="1">Whole organism</tissue>
    </source>
</reference>
<gene>
    <name evidence="1" type="ORF">DERF_010406</name>
</gene>